<evidence type="ECO:0000313" key="2">
    <source>
        <dbReference type="Proteomes" id="UP001633002"/>
    </source>
</evidence>
<comment type="caution">
    <text evidence="1">The sequence shown here is derived from an EMBL/GenBank/DDBJ whole genome shotgun (WGS) entry which is preliminary data.</text>
</comment>
<reference evidence="1 2" key="1">
    <citation type="submission" date="2024-09" db="EMBL/GenBank/DDBJ databases">
        <title>Chromosome-scale assembly of Riccia sorocarpa.</title>
        <authorList>
            <person name="Paukszto L."/>
        </authorList>
    </citation>
    <scope>NUCLEOTIDE SEQUENCE [LARGE SCALE GENOMIC DNA]</scope>
    <source>
        <strain evidence="1">LP-2024</strain>
        <tissue evidence="1">Aerial parts of the thallus</tissue>
    </source>
</reference>
<gene>
    <name evidence="1" type="ORF">R1sor_013340</name>
</gene>
<dbReference type="EMBL" id="JBJQOH010000004">
    <property type="protein sequence ID" value="KAL3687031.1"/>
    <property type="molecule type" value="Genomic_DNA"/>
</dbReference>
<name>A0ABD3H899_9MARC</name>
<organism evidence="1 2">
    <name type="scientific">Riccia sorocarpa</name>
    <dbReference type="NCBI Taxonomy" id="122646"/>
    <lineage>
        <taxon>Eukaryota</taxon>
        <taxon>Viridiplantae</taxon>
        <taxon>Streptophyta</taxon>
        <taxon>Embryophyta</taxon>
        <taxon>Marchantiophyta</taxon>
        <taxon>Marchantiopsida</taxon>
        <taxon>Marchantiidae</taxon>
        <taxon>Marchantiales</taxon>
        <taxon>Ricciaceae</taxon>
        <taxon>Riccia</taxon>
    </lineage>
</organism>
<keyword evidence="2" id="KW-1185">Reference proteome</keyword>
<accession>A0ABD3H899</accession>
<dbReference type="AlphaFoldDB" id="A0ABD3H899"/>
<protein>
    <submittedName>
        <fullName evidence="1">Uncharacterized protein</fullName>
    </submittedName>
</protein>
<sequence length="247" mass="27500">MPPRPRYPSDRKDYHKRRNPDWAHSVRIPEDCRFFALKDALSSSMADTIRFIIDAVDTAIQLFLETRAARVIPDSQAQDCPMFFASAGVQSLTDSEEDHSGSEDGETDIDENVMEEVGAECFEVQPNEERVIWDFTLVEDSQAPGESTNTNHSSEGPAIDTNVGVGSEGPQVDENVGVGNQDPASMALELGIHVPRSQHFYDFQAGRGREIGWIRAALDLWESSKRDIQDRLVESGGKQQWPCCGNE</sequence>
<dbReference type="Proteomes" id="UP001633002">
    <property type="component" value="Unassembled WGS sequence"/>
</dbReference>
<evidence type="ECO:0000313" key="1">
    <source>
        <dbReference type="EMBL" id="KAL3687031.1"/>
    </source>
</evidence>
<proteinExistence type="predicted"/>